<dbReference type="STRING" id="1006006.Mcup_1123"/>
<dbReference type="Proteomes" id="UP000007812">
    <property type="component" value="Chromosome"/>
</dbReference>
<evidence type="ECO:0000313" key="1">
    <source>
        <dbReference type="EMBL" id="AEB95228.1"/>
    </source>
</evidence>
<reference evidence="1 2" key="1">
    <citation type="journal article" date="2011" name="J. Bacteriol.">
        <title>Complete genome sequence of Metallosphaera cuprina, a metal sulfide-oxidizing archaeon from a hot spring.</title>
        <authorList>
            <person name="Liu L.J."/>
            <person name="You X.Y."/>
            <person name="Zheng H."/>
            <person name="Wang S."/>
            <person name="Jiang C.Y."/>
            <person name="Liu S.J."/>
        </authorList>
    </citation>
    <scope>NUCLEOTIDE SEQUENCE [LARGE SCALE GENOMIC DNA]</scope>
    <source>
        <strain evidence="1 2">Ar-4</strain>
    </source>
</reference>
<dbReference type="HOGENOM" id="CLU_3194488_0_0_2"/>
<dbReference type="EMBL" id="CP002656">
    <property type="protein sequence ID" value="AEB95228.1"/>
    <property type="molecule type" value="Genomic_DNA"/>
</dbReference>
<accession>F4G330</accession>
<evidence type="ECO:0000313" key="2">
    <source>
        <dbReference type="Proteomes" id="UP000007812"/>
    </source>
</evidence>
<proteinExistence type="predicted"/>
<name>F4G330_METCR</name>
<protein>
    <submittedName>
        <fullName evidence="1">Uncharacterized protein</fullName>
    </submittedName>
</protein>
<dbReference type="KEGG" id="mcn:Mcup_1123"/>
<gene>
    <name evidence="1" type="ordered locus">Mcup_1123</name>
</gene>
<keyword evidence="2" id="KW-1185">Reference proteome</keyword>
<dbReference type="AlphaFoldDB" id="F4G330"/>
<sequence length="45" mass="5155">MVICRILHGVESLILSQKREIQDTSRILHGVESEHPGFFPHLSIM</sequence>
<organism evidence="1 2">
    <name type="scientific">Metallosphaera cuprina (strain Ar-4)</name>
    <dbReference type="NCBI Taxonomy" id="1006006"/>
    <lineage>
        <taxon>Archaea</taxon>
        <taxon>Thermoproteota</taxon>
        <taxon>Thermoprotei</taxon>
        <taxon>Sulfolobales</taxon>
        <taxon>Sulfolobaceae</taxon>
        <taxon>Metallosphaera</taxon>
    </lineage>
</organism>